<keyword evidence="1" id="KW-0732">Signal</keyword>
<dbReference type="EMBL" id="CANHGI010000004">
    <property type="protein sequence ID" value="CAI5449376.1"/>
    <property type="molecule type" value="Genomic_DNA"/>
</dbReference>
<feature type="signal peptide" evidence="1">
    <location>
        <begin position="1"/>
        <end position="17"/>
    </location>
</feature>
<dbReference type="AlphaFoldDB" id="A0A9P1IQP0"/>
<comment type="caution">
    <text evidence="2">The sequence shown here is derived from an EMBL/GenBank/DDBJ whole genome shotgun (WGS) entry which is preliminary data.</text>
</comment>
<accession>A0A9P1IQP0</accession>
<keyword evidence="3" id="KW-1185">Reference proteome</keyword>
<dbReference type="Proteomes" id="UP001152747">
    <property type="component" value="Unassembled WGS sequence"/>
</dbReference>
<sequence>MLRLLLTFLWLILIAKSKLNDSCQQWLNQLGDLDFFTEAQIRQMCHHQKQWAKDRDEEISKKFMPTTTGRQSIKISENGGEMYEAKLCEGGEKKGMDFRNLVFIIHKC</sequence>
<proteinExistence type="predicted"/>
<evidence type="ECO:0000313" key="2">
    <source>
        <dbReference type="EMBL" id="CAI5449376.1"/>
    </source>
</evidence>
<name>A0A9P1IQP0_9PELO</name>
<feature type="chain" id="PRO_5040473810" evidence="1">
    <location>
        <begin position="18"/>
        <end position="108"/>
    </location>
</feature>
<evidence type="ECO:0000256" key="1">
    <source>
        <dbReference type="SAM" id="SignalP"/>
    </source>
</evidence>
<protein>
    <submittedName>
        <fullName evidence="2">Uncharacterized protein</fullName>
    </submittedName>
</protein>
<evidence type="ECO:0000313" key="3">
    <source>
        <dbReference type="Proteomes" id="UP001152747"/>
    </source>
</evidence>
<reference evidence="2" key="1">
    <citation type="submission" date="2022-11" db="EMBL/GenBank/DDBJ databases">
        <authorList>
            <person name="Kikuchi T."/>
        </authorList>
    </citation>
    <scope>NUCLEOTIDE SEQUENCE</scope>
    <source>
        <strain evidence="2">PS1010</strain>
    </source>
</reference>
<organism evidence="2 3">
    <name type="scientific">Caenorhabditis angaria</name>
    <dbReference type="NCBI Taxonomy" id="860376"/>
    <lineage>
        <taxon>Eukaryota</taxon>
        <taxon>Metazoa</taxon>
        <taxon>Ecdysozoa</taxon>
        <taxon>Nematoda</taxon>
        <taxon>Chromadorea</taxon>
        <taxon>Rhabditida</taxon>
        <taxon>Rhabditina</taxon>
        <taxon>Rhabditomorpha</taxon>
        <taxon>Rhabditoidea</taxon>
        <taxon>Rhabditidae</taxon>
        <taxon>Peloderinae</taxon>
        <taxon>Caenorhabditis</taxon>
    </lineage>
</organism>
<gene>
    <name evidence="2" type="ORF">CAMP_LOCUS12013</name>
</gene>